<evidence type="ECO:0000313" key="1">
    <source>
        <dbReference type="EMBL" id="RXH79798.1"/>
    </source>
</evidence>
<comment type="caution">
    <text evidence="1">The sequence shown here is derived from an EMBL/GenBank/DDBJ whole genome shotgun (WGS) entry which is preliminary data.</text>
</comment>
<dbReference type="AlphaFoldDB" id="A0A498I7S4"/>
<dbReference type="Proteomes" id="UP000290289">
    <property type="component" value="Chromosome 13"/>
</dbReference>
<accession>A0A498I7S4</accession>
<reference evidence="1 2" key="1">
    <citation type="submission" date="2018-10" db="EMBL/GenBank/DDBJ databases">
        <title>A high-quality apple genome assembly.</title>
        <authorList>
            <person name="Hu J."/>
        </authorList>
    </citation>
    <scope>NUCLEOTIDE SEQUENCE [LARGE SCALE GENOMIC DNA]</scope>
    <source>
        <strain evidence="2">cv. HFTH1</strain>
        <tissue evidence="1">Young leaf</tissue>
    </source>
</reference>
<dbReference type="STRING" id="3750.A0A498I7S4"/>
<proteinExistence type="predicted"/>
<dbReference type="EMBL" id="RDQH01000339">
    <property type="protein sequence ID" value="RXH79798.1"/>
    <property type="molecule type" value="Genomic_DNA"/>
</dbReference>
<name>A0A498I7S4_MALDO</name>
<organism evidence="1 2">
    <name type="scientific">Malus domestica</name>
    <name type="common">Apple</name>
    <name type="synonym">Pyrus malus</name>
    <dbReference type="NCBI Taxonomy" id="3750"/>
    <lineage>
        <taxon>Eukaryota</taxon>
        <taxon>Viridiplantae</taxon>
        <taxon>Streptophyta</taxon>
        <taxon>Embryophyta</taxon>
        <taxon>Tracheophyta</taxon>
        <taxon>Spermatophyta</taxon>
        <taxon>Magnoliopsida</taxon>
        <taxon>eudicotyledons</taxon>
        <taxon>Gunneridae</taxon>
        <taxon>Pentapetalae</taxon>
        <taxon>rosids</taxon>
        <taxon>fabids</taxon>
        <taxon>Rosales</taxon>
        <taxon>Rosaceae</taxon>
        <taxon>Amygdaloideae</taxon>
        <taxon>Maleae</taxon>
        <taxon>Malus</taxon>
    </lineage>
</organism>
<sequence>MRSGSNNQLDGMVYLYRGKHGRRSIDVEISLQAPTMEKLEQDKVLVWVLFKEENIGNIGSSKTRKYRDNIDIDKNYMETTEICHISI</sequence>
<gene>
    <name evidence="1" type="ORF">DVH24_040945</name>
</gene>
<keyword evidence="2" id="KW-1185">Reference proteome</keyword>
<evidence type="ECO:0000313" key="2">
    <source>
        <dbReference type="Proteomes" id="UP000290289"/>
    </source>
</evidence>
<protein>
    <submittedName>
        <fullName evidence="1">Uncharacterized protein</fullName>
    </submittedName>
</protein>